<feature type="compositionally biased region" description="Basic residues" evidence="1">
    <location>
        <begin position="425"/>
        <end position="435"/>
    </location>
</feature>
<feature type="transmembrane region" description="Helical" evidence="2">
    <location>
        <begin position="220"/>
        <end position="246"/>
    </location>
</feature>
<feature type="compositionally biased region" description="Polar residues" evidence="1">
    <location>
        <begin position="163"/>
        <end position="185"/>
    </location>
</feature>
<reference evidence="5" key="1">
    <citation type="submission" date="2025-08" db="UniProtKB">
        <authorList>
            <consortium name="RefSeq"/>
        </authorList>
    </citation>
    <scope>IDENTIFICATION</scope>
</reference>
<keyword evidence="2" id="KW-1133">Transmembrane helix</keyword>
<protein>
    <submittedName>
        <fullName evidence="5">Uncharacterized protein LOC110977405 isoform X1</fullName>
    </submittedName>
</protein>
<feature type="compositionally biased region" description="Basic and acidic residues" evidence="1">
    <location>
        <begin position="359"/>
        <end position="372"/>
    </location>
</feature>
<dbReference type="OrthoDB" id="10640855at2759"/>
<keyword evidence="4" id="KW-1185">Reference proteome</keyword>
<evidence type="ECO:0000313" key="4">
    <source>
        <dbReference type="Proteomes" id="UP000694845"/>
    </source>
</evidence>
<feature type="transmembrane region" description="Helical" evidence="2">
    <location>
        <begin position="303"/>
        <end position="329"/>
    </location>
</feature>
<feature type="signal peptide" evidence="3">
    <location>
        <begin position="1"/>
        <end position="25"/>
    </location>
</feature>
<gene>
    <name evidence="5" type="primary">LOC110977405</name>
</gene>
<feature type="region of interest" description="Disordered" evidence="1">
    <location>
        <begin position="339"/>
        <end position="459"/>
    </location>
</feature>
<dbReference type="KEGG" id="aplc:110977405"/>
<dbReference type="Proteomes" id="UP000694845">
    <property type="component" value="Unplaced"/>
</dbReference>
<dbReference type="AlphaFoldDB" id="A0A8B7Y3S4"/>
<name>A0A8B7Y3S4_ACAPL</name>
<feature type="region of interest" description="Disordered" evidence="1">
    <location>
        <begin position="107"/>
        <end position="187"/>
    </location>
</feature>
<proteinExistence type="predicted"/>
<feature type="compositionally biased region" description="Polar residues" evidence="1">
    <location>
        <begin position="339"/>
        <end position="349"/>
    </location>
</feature>
<feature type="compositionally biased region" description="Low complexity" evidence="1">
    <location>
        <begin position="107"/>
        <end position="162"/>
    </location>
</feature>
<evidence type="ECO:0000256" key="1">
    <source>
        <dbReference type="SAM" id="MobiDB-lite"/>
    </source>
</evidence>
<feature type="chain" id="PRO_5034664030" evidence="3">
    <location>
        <begin position="26"/>
        <end position="459"/>
    </location>
</feature>
<keyword evidence="2" id="KW-0812">Transmembrane</keyword>
<dbReference type="RefSeq" id="XP_022087187.1">
    <property type="nucleotide sequence ID" value="XM_022231495.1"/>
</dbReference>
<keyword evidence="2" id="KW-0472">Membrane</keyword>
<evidence type="ECO:0000313" key="5">
    <source>
        <dbReference type="RefSeq" id="XP_022087187.1"/>
    </source>
</evidence>
<feature type="transmembrane region" description="Helical" evidence="2">
    <location>
        <begin position="277"/>
        <end position="297"/>
    </location>
</feature>
<evidence type="ECO:0000256" key="2">
    <source>
        <dbReference type="SAM" id="Phobius"/>
    </source>
</evidence>
<organism evidence="4 5">
    <name type="scientific">Acanthaster planci</name>
    <name type="common">Crown-of-thorns starfish</name>
    <dbReference type="NCBI Taxonomy" id="133434"/>
    <lineage>
        <taxon>Eukaryota</taxon>
        <taxon>Metazoa</taxon>
        <taxon>Echinodermata</taxon>
        <taxon>Eleutherozoa</taxon>
        <taxon>Asterozoa</taxon>
        <taxon>Asteroidea</taxon>
        <taxon>Valvatacea</taxon>
        <taxon>Valvatida</taxon>
        <taxon>Acanthasteridae</taxon>
        <taxon>Acanthaster</taxon>
    </lineage>
</organism>
<dbReference type="GeneID" id="110977405"/>
<sequence>MAPMGYLLCFLSVTFLCLACTSSMAVDLCVPNIGVTCDFPCPRNASSAMDESYDQPPSLPDFLDVQCFGCICTPCTTPATTTEPTTMETSTTGTSSTPTILTSTTATTVTTPTTTPSTSIATQTTPTTQTATSVTTPTMPSTSTATPTTSTTLTETTSIGTARTTSDSGASSSVIPKTSSDMLSGTETTTWSTMTEQTTQISTGFSTTPSIGPPQELRCFIASLIIGSWLMVFYFTVCGFLCGIYLCNGKDVTHNNVHPQCDDESPRPDTLSKFSRMVVTILFIVCIILLIIAGVLLDKPRTYCVSLVMVCISFVPGNIVCVGIICHLAKENKNNKVMQSQESLKGTTQDAEKPLSITKNKDPNLGVKEERPCSPSPSGRIVWTPHGANAGDREDDPRNRKISAGSQAGDSAALVPGSKDTGKAQPKKKKKKKRGSQPSIELGELRRPSRGFNYEYIKE</sequence>
<accession>A0A8B7Y3S4</accession>
<evidence type="ECO:0000256" key="3">
    <source>
        <dbReference type="SAM" id="SignalP"/>
    </source>
</evidence>
<keyword evidence="3" id="KW-0732">Signal</keyword>